<feature type="compositionally biased region" description="Basic and acidic residues" evidence="1">
    <location>
        <begin position="23"/>
        <end position="33"/>
    </location>
</feature>
<evidence type="ECO:0000313" key="3">
    <source>
        <dbReference type="Proteomes" id="UP000187203"/>
    </source>
</evidence>
<gene>
    <name evidence="2" type="ORF">COLO4_07469</name>
</gene>
<proteinExistence type="predicted"/>
<comment type="caution">
    <text evidence="2">The sequence shown here is derived from an EMBL/GenBank/DDBJ whole genome shotgun (WGS) entry which is preliminary data.</text>
</comment>
<feature type="compositionally biased region" description="Basic residues" evidence="1">
    <location>
        <begin position="227"/>
        <end position="242"/>
    </location>
</feature>
<sequence length="473" mass="53322">MVKERKNIGKAEGSKKAPIIANGKDKGKEKVVDRSSPPKKKKAAPSSILKNLIYTVPKDHFRDGWHRLRYESLDDFKLLETRTIDWNSLSKNPEYDSLYKKLDKVGWIGITQFSKEKANATAVKEFYTSIILKENEYKGKQTWNKGQFASDYHQRNQKDSFQKHYALWLWSICHCTMVDCTNQDAPTQRHISSNSKKRLTPSLLKTSNTRVLMKRLLKKRKILRNRKNMMRIKKKTMKKMKKTQKEENDEEDEEENKDSELEEEDVEEAEQQEKDKGNCDQECEDNDDNTVEVEDKADEVPKSLTAISKTNVSEVSGGTNPEIADMSLAETEEVLTSLEPLATASASPKDKEKAKPSSSAVASKPASLILKPKKKVTKKASTATVEEPAHATVSDVASEHTEPPPLVLKKRPRTKHPNVEDGTEAIPTTASKLAKTVGATQARFDSCHLSCGSSGGYRIMGRKTKRVLSAVWL</sequence>
<dbReference type="EMBL" id="AWUE01013316">
    <property type="protein sequence ID" value="OMP07286.1"/>
    <property type="molecule type" value="Genomic_DNA"/>
</dbReference>
<feature type="compositionally biased region" description="Acidic residues" evidence="1">
    <location>
        <begin position="247"/>
        <end position="270"/>
    </location>
</feature>
<dbReference type="Proteomes" id="UP000187203">
    <property type="component" value="Unassembled WGS sequence"/>
</dbReference>
<feature type="compositionally biased region" description="Low complexity" evidence="1">
    <location>
        <begin position="356"/>
        <end position="367"/>
    </location>
</feature>
<evidence type="ECO:0000256" key="1">
    <source>
        <dbReference type="SAM" id="MobiDB-lite"/>
    </source>
</evidence>
<reference evidence="3" key="1">
    <citation type="submission" date="2013-09" db="EMBL/GenBank/DDBJ databases">
        <title>Corchorus olitorius genome sequencing.</title>
        <authorList>
            <person name="Alam M."/>
            <person name="Haque M.S."/>
            <person name="Islam M.S."/>
            <person name="Emdad E.M."/>
            <person name="Islam M.M."/>
            <person name="Ahmed B."/>
            <person name="Halim A."/>
            <person name="Hossen Q.M.M."/>
            <person name="Hossain M.Z."/>
            <person name="Ahmed R."/>
            <person name="Khan M.M."/>
            <person name="Islam R."/>
            <person name="Rashid M.M."/>
            <person name="Khan S.A."/>
            <person name="Rahman M.S."/>
            <person name="Alam M."/>
            <person name="Yahiya A.S."/>
            <person name="Khan M.S."/>
            <person name="Azam M.S."/>
            <person name="Haque T."/>
            <person name="Lashkar M.Z.H."/>
            <person name="Akhand A.I."/>
            <person name="Morshed G."/>
            <person name="Roy S."/>
            <person name="Uddin K.S."/>
            <person name="Rabeya T."/>
            <person name="Hossain A.S."/>
            <person name="Chowdhury A."/>
            <person name="Snigdha A.R."/>
            <person name="Mortoza M.S."/>
            <person name="Matin S.A."/>
            <person name="Hoque S.M.E."/>
            <person name="Islam M.K."/>
            <person name="Roy D.K."/>
            <person name="Haider R."/>
            <person name="Moosa M.M."/>
            <person name="Elias S.M."/>
            <person name="Hasan A.M."/>
            <person name="Jahan S."/>
            <person name="Shafiuddin M."/>
            <person name="Mahmood N."/>
            <person name="Shommy N.S."/>
        </authorList>
    </citation>
    <scope>NUCLEOTIDE SEQUENCE [LARGE SCALE GENOMIC DNA]</scope>
    <source>
        <strain evidence="3">cv. O-4</strain>
    </source>
</reference>
<feature type="region of interest" description="Disordered" evidence="1">
    <location>
        <begin position="227"/>
        <end position="425"/>
    </location>
</feature>
<keyword evidence="3" id="KW-1185">Reference proteome</keyword>
<dbReference type="AlphaFoldDB" id="A0A1R3KJM2"/>
<feature type="region of interest" description="Disordered" evidence="1">
    <location>
        <begin position="1"/>
        <end position="43"/>
    </location>
</feature>
<name>A0A1R3KJM2_9ROSI</name>
<feature type="compositionally biased region" description="Acidic residues" evidence="1">
    <location>
        <begin position="281"/>
        <end position="297"/>
    </location>
</feature>
<organism evidence="2 3">
    <name type="scientific">Corchorus olitorius</name>
    <dbReference type="NCBI Taxonomy" id="93759"/>
    <lineage>
        <taxon>Eukaryota</taxon>
        <taxon>Viridiplantae</taxon>
        <taxon>Streptophyta</taxon>
        <taxon>Embryophyta</taxon>
        <taxon>Tracheophyta</taxon>
        <taxon>Spermatophyta</taxon>
        <taxon>Magnoliopsida</taxon>
        <taxon>eudicotyledons</taxon>
        <taxon>Gunneridae</taxon>
        <taxon>Pentapetalae</taxon>
        <taxon>rosids</taxon>
        <taxon>malvids</taxon>
        <taxon>Malvales</taxon>
        <taxon>Malvaceae</taxon>
        <taxon>Grewioideae</taxon>
        <taxon>Apeibeae</taxon>
        <taxon>Corchorus</taxon>
    </lineage>
</organism>
<evidence type="ECO:0000313" key="2">
    <source>
        <dbReference type="EMBL" id="OMP07286.1"/>
    </source>
</evidence>
<feature type="compositionally biased region" description="Polar residues" evidence="1">
    <location>
        <begin position="305"/>
        <end position="319"/>
    </location>
</feature>
<feature type="compositionally biased region" description="Basic and acidic residues" evidence="1">
    <location>
        <begin position="1"/>
        <end position="15"/>
    </location>
</feature>
<protein>
    <submittedName>
        <fullName evidence="2">Uncharacterized protein</fullName>
    </submittedName>
</protein>
<accession>A0A1R3KJM2</accession>